<gene>
    <name evidence="1" type="ORF">ARMGADRAFT_1113273</name>
</gene>
<dbReference type="OrthoDB" id="277802at2759"/>
<dbReference type="EMBL" id="KZ293668">
    <property type="protein sequence ID" value="PBK89469.1"/>
    <property type="molecule type" value="Genomic_DNA"/>
</dbReference>
<proteinExistence type="predicted"/>
<dbReference type="InParanoid" id="A0A2H3D2G1"/>
<organism evidence="1 2">
    <name type="scientific">Armillaria gallica</name>
    <name type="common">Bulbous honey fungus</name>
    <name type="synonym">Armillaria bulbosa</name>
    <dbReference type="NCBI Taxonomy" id="47427"/>
    <lineage>
        <taxon>Eukaryota</taxon>
        <taxon>Fungi</taxon>
        <taxon>Dikarya</taxon>
        <taxon>Basidiomycota</taxon>
        <taxon>Agaricomycotina</taxon>
        <taxon>Agaricomycetes</taxon>
        <taxon>Agaricomycetidae</taxon>
        <taxon>Agaricales</taxon>
        <taxon>Marasmiineae</taxon>
        <taxon>Physalacriaceae</taxon>
        <taxon>Armillaria</taxon>
    </lineage>
</organism>
<accession>A0A2H3D2G1</accession>
<dbReference type="InterPro" id="IPR012677">
    <property type="entry name" value="Nucleotide-bd_a/b_plait_sf"/>
</dbReference>
<dbReference type="AlphaFoldDB" id="A0A2H3D2G1"/>
<protein>
    <submittedName>
        <fullName evidence="1">Uncharacterized protein</fullName>
    </submittedName>
</protein>
<dbReference type="STRING" id="47427.A0A2H3D2G1"/>
<dbReference type="Gene3D" id="3.30.70.330">
    <property type="match status" value="1"/>
</dbReference>
<reference evidence="2" key="1">
    <citation type="journal article" date="2017" name="Nat. Ecol. Evol.">
        <title>Genome expansion and lineage-specific genetic innovations in the forest pathogenic fungi Armillaria.</title>
        <authorList>
            <person name="Sipos G."/>
            <person name="Prasanna A.N."/>
            <person name="Walter M.C."/>
            <person name="O'Connor E."/>
            <person name="Balint B."/>
            <person name="Krizsan K."/>
            <person name="Kiss B."/>
            <person name="Hess J."/>
            <person name="Varga T."/>
            <person name="Slot J."/>
            <person name="Riley R."/>
            <person name="Boka B."/>
            <person name="Rigling D."/>
            <person name="Barry K."/>
            <person name="Lee J."/>
            <person name="Mihaltcheva S."/>
            <person name="LaButti K."/>
            <person name="Lipzen A."/>
            <person name="Waldron R."/>
            <person name="Moloney N.M."/>
            <person name="Sperisen C."/>
            <person name="Kredics L."/>
            <person name="Vagvoelgyi C."/>
            <person name="Patrignani A."/>
            <person name="Fitzpatrick D."/>
            <person name="Nagy I."/>
            <person name="Doyle S."/>
            <person name="Anderson J.B."/>
            <person name="Grigoriev I.V."/>
            <person name="Gueldener U."/>
            <person name="Muensterkoetter M."/>
            <person name="Nagy L.G."/>
        </authorList>
    </citation>
    <scope>NUCLEOTIDE SEQUENCE [LARGE SCALE GENOMIC DNA]</scope>
    <source>
        <strain evidence="2">Ar21-2</strain>
    </source>
</reference>
<name>A0A2H3D2G1_ARMGA</name>
<sequence length="63" mass="7056">MLFQQYEGFQAIHVTQSLTPNADSTEVKLAQVLFETTELVTAAKKTLDGFSLKKRCNMSVAYI</sequence>
<keyword evidence="2" id="KW-1185">Reference proteome</keyword>
<dbReference type="Proteomes" id="UP000217790">
    <property type="component" value="Unassembled WGS sequence"/>
</dbReference>
<dbReference type="OMA" id="CNMSVAY"/>
<evidence type="ECO:0000313" key="2">
    <source>
        <dbReference type="Proteomes" id="UP000217790"/>
    </source>
</evidence>
<evidence type="ECO:0000313" key="1">
    <source>
        <dbReference type="EMBL" id="PBK89469.1"/>
    </source>
</evidence>